<name>A0A7J6GCV1_CANSA</name>
<feature type="region of interest" description="Disordered" evidence="1">
    <location>
        <begin position="43"/>
        <end position="66"/>
    </location>
</feature>
<sequence length="122" mass="13152">MAGGIGVPICVQCGTRSNPCRCKRLPSWNGQLGLSSTALSTSRVAASSSPSSSSNPSRAPLQKSAPSNRSLVRLSFFFSKLAVSPMDLFASSTSPRVDDGVLVDFTGYGRWWVGRWWLARIR</sequence>
<evidence type="ECO:0000256" key="1">
    <source>
        <dbReference type="SAM" id="MobiDB-lite"/>
    </source>
</evidence>
<protein>
    <submittedName>
        <fullName evidence="2">Uncharacterized protein</fullName>
    </submittedName>
</protein>
<accession>A0A7J6GCV1</accession>
<proteinExistence type="predicted"/>
<reference evidence="2 3" key="1">
    <citation type="journal article" date="2020" name="bioRxiv">
        <title>Sequence and annotation of 42 cannabis genomes reveals extensive copy number variation in cannabinoid synthesis and pathogen resistance genes.</title>
        <authorList>
            <person name="Mckernan K.J."/>
            <person name="Helbert Y."/>
            <person name="Kane L.T."/>
            <person name="Ebling H."/>
            <person name="Zhang L."/>
            <person name="Liu B."/>
            <person name="Eaton Z."/>
            <person name="Mclaughlin S."/>
            <person name="Kingan S."/>
            <person name="Baybayan P."/>
            <person name="Concepcion G."/>
            <person name="Jordan M."/>
            <person name="Riva A."/>
            <person name="Barbazuk W."/>
            <person name="Harkins T."/>
        </authorList>
    </citation>
    <scope>NUCLEOTIDE SEQUENCE [LARGE SCALE GENOMIC DNA]</scope>
    <source>
        <strain evidence="3">cv. Jamaican Lion 4</strain>
        <tissue evidence="2">Leaf</tissue>
    </source>
</reference>
<dbReference type="EMBL" id="JAATIQ010000124">
    <property type="protein sequence ID" value="KAF4379979.1"/>
    <property type="molecule type" value="Genomic_DNA"/>
</dbReference>
<comment type="caution">
    <text evidence="2">The sequence shown here is derived from an EMBL/GenBank/DDBJ whole genome shotgun (WGS) entry which is preliminary data.</text>
</comment>
<gene>
    <name evidence="2" type="ORF">G4B88_029971</name>
</gene>
<feature type="compositionally biased region" description="Low complexity" evidence="1">
    <location>
        <begin position="43"/>
        <end position="59"/>
    </location>
</feature>
<keyword evidence="3" id="KW-1185">Reference proteome</keyword>
<evidence type="ECO:0000313" key="2">
    <source>
        <dbReference type="EMBL" id="KAF4379979.1"/>
    </source>
</evidence>
<dbReference type="AlphaFoldDB" id="A0A7J6GCV1"/>
<organism evidence="2 3">
    <name type="scientific">Cannabis sativa</name>
    <name type="common">Hemp</name>
    <name type="synonym">Marijuana</name>
    <dbReference type="NCBI Taxonomy" id="3483"/>
    <lineage>
        <taxon>Eukaryota</taxon>
        <taxon>Viridiplantae</taxon>
        <taxon>Streptophyta</taxon>
        <taxon>Embryophyta</taxon>
        <taxon>Tracheophyta</taxon>
        <taxon>Spermatophyta</taxon>
        <taxon>Magnoliopsida</taxon>
        <taxon>eudicotyledons</taxon>
        <taxon>Gunneridae</taxon>
        <taxon>Pentapetalae</taxon>
        <taxon>rosids</taxon>
        <taxon>fabids</taxon>
        <taxon>Rosales</taxon>
        <taxon>Cannabaceae</taxon>
        <taxon>Cannabis</taxon>
    </lineage>
</organism>
<dbReference type="Proteomes" id="UP000583929">
    <property type="component" value="Unassembled WGS sequence"/>
</dbReference>
<evidence type="ECO:0000313" key="3">
    <source>
        <dbReference type="Proteomes" id="UP000583929"/>
    </source>
</evidence>